<keyword evidence="2" id="KW-0812">Transmembrane</keyword>
<proteinExistence type="predicted"/>
<feature type="compositionally biased region" description="Acidic residues" evidence="1">
    <location>
        <begin position="123"/>
        <end position="132"/>
    </location>
</feature>
<sequence>MYVWFENGPISAVCGSTWDFTCYIENFCIAHLLKMAMVLVLLYIVLLFLYLLHKLGICQCVCWSICRTLWACFASCVSACDCCCTFLCLKLRLPRRTRRRRRHHRRHQRKVDMEAFDHTSSTEAEDDPDDDGETSFALRDYNHDMNKEKSGSLSRRRRDYRGDQLRKSLRPRSHRIGAGISRDLGHGNRRNSIKCVAPNQDSDHHDHKSRFDHAIRVTRTSKFVRKGTIYKGGVQRRRRRLVVEG</sequence>
<comment type="caution">
    <text evidence="3">The sequence shown here is derived from an EMBL/GenBank/DDBJ whole genome shotgun (WGS) entry which is preliminary data.</text>
</comment>
<accession>A0AA87ZXG8</accession>
<dbReference type="Proteomes" id="UP001187192">
    <property type="component" value="Unassembled WGS sequence"/>
</dbReference>
<evidence type="ECO:0000256" key="2">
    <source>
        <dbReference type="SAM" id="Phobius"/>
    </source>
</evidence>
<feature type="transmembrane region" description="Helical" evidence="2">
    <location>
        <begin position="68"/>
        <end position="93"/>
    </location>
</feature>
<evidence type="ECO:0000313" key="3">
    <source>
        <dbReference type="EMBL" id="GMN45554.1"/>
    </source>
</evidence>
<keyword evidence="4" id="KW-1185">Reference proteome</keyword>
<evidence type="ECO:0000256" key="1">
    <source>
        <dbReference type="SAM" id="MobiDB-lite"/>
    </source>
</evidence>
<dbReference type="PANTHER" id="PTHR35278:SF1">
    <property type="entry name" value="F8K7.16"/>
    <property type="match status" value="1"/>
</dbReference>
<name>A0AA87ZXG8_FICCA</name>
<gene>
    <name evidence="3" type="ORF">TIFTF001_014744</name>
</gene>
<keyword evidence="2" id="KW-0472">Membrane</keyword>
<feature type="compositionally biased region" description="Basic residues" evidence="1">
    <location>
        <begin position="100"/>
        <end position="109"/>
    </location>
</feature>
<organism evidence="3 4">
    <name type="scientific">Ficus carica</name>
    <name type="common">Common fig</name>
    <dbReference type="NCBI Taxonomy" id="3494"/>
    <lineage>
        <taxon>Eukaryota</taxon>
        <taxon>Viridiplantae</taxon>
        <taxon>Streptophyta</taxon>
        <taxon>Embryophyta</taxon>
        <taxon>Tracheophyta</taxon>
        <taxon>Spermatophyta</taxon>
        <taxon>Magnoliopsida</taxon>
        <taxon>eudicotyledons</taxon>
        <taxon>Gunneridae</taxon>
        <taxon>Pentapetalae</taxon>
        <taxon>rosids</taxon>
        <taxon>fabids</taxon>
        <taxon>Rosales</taxon>
        <taxon>Moraceae</taxon>
        <taxon>Ficeae</taxon>
        <taxon>Ficus</taxon>
    </lineage>
</organism>
<feature type="region of interest" description="Disordered" evidence="1">
    <location>
        <begin position="100"/>
        <end position="132"/>
    </location>
</feature>
<dbReference type="EMBL" id="BTGU01000020">
    <property type="protein sequence ID" value="GMN45554.1"/>
    <property type="molecule type" value="Genomic_DNA"/>
</dbReference>
<protein>
    <submittedName>
        <fullName evidence="3">Uncharacterized protein</fullName>
    </submittedName>
</protein>
<feature type="transmembrane region" description="Helical" evidence="2">
    <location>
        <begin position="32"/>
        <end position="53"/>
    </location>
</feature>
<reference evidence="3" key="1">
    <citation type="submission" date="2023-07" db="EMBL/GenBank/DDBJ databases">
        <title>draft genome sequence of fig (Ficus carica).</title>
        <authorList>
            <person name="Takahashi T."/>
            <person name="Nishimura K."/>
        </authorList>
    </citation>
    <scope>NUCLEOTIDE SEQUENCE</scope>
</reference>
<keyword evidence="2" id="KW-1133">Transmembrane helix</keyword>
<evidence type="ECO:0000313" key="4">
    <source>
        <dbReference type="Proteomes" id="UP001187192"/>
    </source>
</evidence>
<dbReference type="AlphaFoldDB" id="A0AA87ZXG8"/>
<dbReference type="PANTHER" id="PTHR35278">
    <property type="entry name" value="TRANSMEMBRANE PROTEIN-RELATED"/>
    <property type="match status" value="1"/>
</dbReference>
<feature type="region of interest" description="Disordered" evidence="1">
    <location>
        <begin position="145"/>
        <end position="209"/>
    </location>
</feature>